<keyword evidence="2" id="KW-1185">Reference proteome</keyword>
<comment type="caution">
    <text evidence="1">The sequence shown here is derived from an EMBL/GenBank/DDBJ whole genome shotgun (WGS) entry which is preliminary data.</text>
</comment>
<proteinExistence type="predicted"/>
<sequence length="609" mass="68741">MIAFFRVRWPDTPAKQVWSDTVATNWLNPAIPFSLAHYWKVSTFQQADMSNVVFPPLIINNPGVDRDQLVYAVLAAAEQAFHPTWSQFDRCIIYFAQHTDLFGGGPYQTADGNHLMAAVFDIESTFDLACQEVGHTFGLCHELDKTTNEYQCPYSVMSALTTDLWFTRTLNPNLPGADRPENPQNRVGPYIPTAHLYINQYNPINPHGVFNHPDTVSYITTTYEYTPVNVRLYARDVAIAAWPNRRTVLAVVPPIVPGGDTYFLELRRRDNSYDHGIGNTSIIILSANFFAWNPCMFATNTPRLHYIDRIDMEDVKGDLDYHSFNGRFVIRVNNFAPDLSWANISIGGGNAWQNFRLLFEEQLNDTQLIASGDWKRGLIAPCPIELKRVFRYRTKTYHTFFVLRARSIGYEAPGYSWKLQNVLLTPADNSITLQVSCRDHTGQNLNSPSLHPVDCQYAVNSGRLELTVLSPFAGITLDLEVVVAETSPSVMKNYYPSRTLQTTVHANNLGIEWDDDYKAASAACWKRFQSAFDQIPKFELPHPNPGDPGPDYFEKIGIREVIRFLAARDPQAARAVAAIIADKAAVSIEQVMEAALRNTRLLPGKTGRY</sequence>
<dbReference type="Proteomes" id="UP000677244">
    <property type="component" value="Unassembled WGS sequence"/>
</dbReference>
<dbReference type="EMBL" id="JAGHKO010000014">
    <property type="protein sequence ID" value="MBO9204634.1"/>
    <property type="molecule type" value="Genomic_DNA"/>
</dbReference>
<evidence type="ECO:0000313" key="1">
    <source>
        <dbReference type="EMBL" id="MBO9204634.1"/>
    </source>
</evidence>
<gene>
    <name evidence="1" type="ORF">J7I42_30380</name>
</gene>
<name>A0ABS3Z394_9BACT</name>
<organism evidence="1 2">
    <name type="scientific">Niastella soli</name>
    <dbReference type="NCBI Taxonomy" id="2821487"/>
    <lineage>
        <taxon>Bacteria</taxon>
        <taxon>Pseudomonadati</taxon>
        <taxon>Bacteroidota</taxon>
        <taxon>Chitinophagia</taxon>
        <taxon>Chitinophagales</taxon>
        <taxon>Chitinophagaceae</taxon>
        <taxon>Niastella</taxon>
    </lineage>
</organism>
<evidence type="ECO:0000313" key="2">
    <source>
        <dbReference type="Proteomes" id="UP000677244"/>
    </source>
</evidence>
<reference evidence="1 2" key="1">
    <citation type="submission" date="2021-03" db="EMBL/GenBank/DDBJ databases">
        <title>Assistant Professor.</title>
        <authorList>
            <person name="Huq M.A."/>
        </authorList>
    </citation>
    <scope>NUCLEOTIDE SEQUENCE [LARGE SCALE GENOMIC DNA]</scope>
    <source>
        <strain evidence="1 2">MAH-29</strain>
    </source>
</reference>
<evidence type="ECO:0008006" key="3">
    <source>
        <dbReference type="Google" id="ProtNLM"/>
    </source>
</evidence>
<protein>
    <recommendedName>
        <fullName evidence="3">Peptidase M12A domain-containing protein</fullName>
    </recommendedName>
</protein>
<accession>A0ABS3Z394</accession>
<dbReference type="RefSeq" id="WP_209143400.1">
    <property type="nucleotide sequence ID" value="NZ_JAGHKO010000014.1"/>
</dbReference>